<evidence type="ECO:0000259" key="4">
    <source>
        <dbReference type="PROSITE" id="PS01124"/>
    </source>
</evidence>
<dbReference type="SUPFAM" id="SSF46689">
    <property type="entry name" value="Homeodomain-like"/>
    <property type="match status" value="2"/>
</dbReference>
<keyword evidence="3" id="KW-0804">Transcription</keyword>
<dbReference type="PROSITE" id="PS01124">
    <property type="entry name" value="HTH_ARAC_FAMILY_2"/>
    <property type="match status" value="1"/>
</dbReference>
<evidence type="ECO:0000313" key="6">
    <source>
        <dbReference type="Proteomes" id="UP000184418"/>
    </source>
</evidence>
<name>A0A1M6A8X3_9BACT</name>
<evidence type="ECO:0000256" key="2">
    <source>
        <dbReference type="ARBA" id="ARBA00023125"/>
    </source>
</evidence>
<dbReference type="Pfam" id="PF12833">
    <property type="entry name" value="HTH_18"/>
    <property type="match status" value="1"/>
</dbReference>
<dbReference type="Gene3D" id="1.10.10.60">
    <property type="entry name" value="Homeodomain-like"/>
    <property type="match status" value="1"/>
</dbReference>
<organism evidence="5 6">
    <name type="scientific">Hymenobacter daecheongensis DSM 21074</name>
    <dbReference type="NCBI Taxonomy" id="1121955"/>
    <lineage>
        <taxon>Bacteria</taxon>
        <taxon>Pseudomonadati</taxon>
        <taxon>Bacteroidota</taxon>
        <taxon>Cytophagia</taxon>
        <taxon>Cytophagales</taxon>
        <taxon>Hymenobacteraceae</taxon>
        <taxon>Hymenobacter</taxon>
    </lineage>
</organism>
<dbReference type="InterPro" id="IPR009057">
    <property type="entry name" value="Homeodomain-like_sf"/>
</dbReference>
<proteinExistence type="predicted"/>
<sequence length="113" mass="12935">MPAPPADDMALLRQFRQLTAQAVPDPTFTVGQAAARMGLSERSLYRRFRELTGQTPYAYLREHRLTRAHELLQSGTARTLDEVAFAVGIEDVAYFARIFYRRFHQRPGALLRP</sequence>
<dbReference type="AlphaFoldDB" id="A0A1M6A8X3"/>
<keyword evidence="2" id="KW-0238">DNA-binding</keyword>
<evidence type="ECO:0000313" key="5">
    <source>
        <dbReference type="EMBL" id="SHI32984.1"/>
    </source>
</evidence>
<protein>
    <submittedName>
        <fullName evidence="5">Helix-turn-helix domain-containing protein</fullName>
    </submittedName>
</protein>
<dbReference type="Proteomes" id="UP000184418">
    <property type="component" value="Unassembled WGS sequence"/>
</dbReference>
<dbReference type="PANTHER" id="PTHR43280:SF28">
    <property type="entry name" value="HTH-TYPE TRANSCRIPTIONAL ACTIVATOR RHAS"/>
    <property type="match status" value="1"/>
</dbReference>
<accession>A0A1M6A8X3</accession>
<dbReference type="InterPro" id="IPR018060">
    <property type="entry name" value="HTH_AraC"/>
</dbReference>
<dbReference type="SMART" id="SM00342">
    <property type="entry name" value="HTH_ARAC"/>
    <property type="match status" value="1"/>
</dbReference>
<gene>
    <name evidence="5" type="ORF">SAMN02745146_0551</name>
</gene>
<keyword evidence="6" id="KW-1185">Reference proteome</keyword>
<feature type="domain" description="HTH araC/xylS-type" evidence="4">
    <location>
        <begin position="13"/>
        <end position="113"/>
    </location>
</feature>
<dbReference type="GO" id="GO:0043565">
    <property type="term" value="F:sequence-specific DNA binding"/>
    <property type="evidence" value="ECO:0007669"/>
    <property type="project" value="InterPro"/>
</dbReference>
<keyword evidence="1" id="KW-0805">Transcription regulation</keyword>
<reference evidence="5 6" key="1">
    <citation type="submission" date="2016-11" db="EMBL/GenBank/DDBJ databases">
        <authorList>
            <person name="Jaros S."/>
            <person name="Januszkiewicz K."/>
            <person name="Wedrychowicz H."/>
        </authorList>
    </citation>
    <scope>NUCLEOTIDE SEQUENCE [LARGE SCALE GENOMIC DNA]</scope>
    <source>
        <strain evidence="5 6">DSM 21074</strain>
    </source>
</reference>
<dbReference type="EMBL" id="FQYN01000001">
    <property type="protein sequence ID" value="SHI32984.1"/>
    <property type="molecule type" value="Genomic_DNA"/>
</dbReference>
<evidence type="ECO:0000256" key="3">
    <source>
        <dbReference type="ARBA" id="ARBA00023163"/>
    </source>
</evidence>
<dbReference type="GO" id="GO:0003700">
    <property type="term" value="F:DNA-binding transcription factor activity"/>
    <property type="evidence" value="ECO:0007669"/>
    <property type="project" value="InterPro"/>
</dbReference>
<dbReference type="STRING" id="1121955.SAMN02745146_0551"/>
<evidence type="ECO:0000256" key="1">
    <source>
        <dbReference type="ARBA" id="ARBA00023015"/>
    </source>
</evidence>
<dbReference type="PANTHER" id="PTHR43280">
    <property type="entry name" value="ARAC-FAMILY TRANSCRIPTIONAL REGULATOR"/>
    <property type="match status" value="1"/>
</dbReference>